<dbReference type="Gene3D" id="1.10.1220.160">
    <property type="entry name" value="DNA sulphur modification protein DndE"/>
    <property type="match status" value="1"/>
</dbReference>
<reference evidence="2" key="1">
    <citation type="journal article" date="2019" name="Int. J. Syst. Evol. Microbiol.">
        <title>The Global Catalogue of Microorganisms (GCM) 10K type strain sequencing project: providing services to taxonomists for standard genome sequencing and annotation.</title>
        <authorList>
            <consortium name="The Broad Institute Genomics Platform"/>
            <consortium name="The Broad Institute Genome Sequencing Center for Infectious Disease"/>
            <person name="Wu L."/>
            <person name="Ma J."/>
        </authorList>
    </citation>
    <scope>NUCLEOTIDE SEQUENCE [LARGE SCALE GENOMIC DNA]</scope>
    <source>
        <strain evidence="2">JCM 4087</strain>
    </source>
</reference>
<evidence type="ECO:0000313" key="2">
    <source>
        <dbReference type="Proteomes" id="UP001596091"/>
    </source>
</evidence>
<dbReference type="Proteomes" id="UP001596091">
    <property type="component" value="Unassembled WGS sequence"/>
</dbReference>
<name>A0ABW1ELA3_9BACT</name>
<gene>
    <name evidence="1" type="primary">dndE</name>
    <name evidence="1" type="ORF">ACFPT7_22140</name>
</gene>
<accession>A0ABW1ELA3</accession>
<evidence type="ECO:0000313" key="1">
    <source>
        <dbReference type="EMBL" id="MFC5865025.1"/>
    </source>
</evidence>
<comment type="caution">
    <text evidence="1">The sequence shown here is derived from an EMBL/GenBank/DDBJ whole genome shotgun (WGS) entry which is preliminary data.</text>
</comment>
<dbReference type="RefSeq" id="WP_263332110.1">
    <property type="nucleotide sequence ID" value="NZ_JAGSYH010000001.1"/>
</dbReference>
<dbReference type="InterPro" id="IPR038472">
    <property type="entry name" value="DndE_sf"/>
</dbReference>
<dbReference type="Pfam" id="PF08870">
    <property type="entry name" value="DndE"/>
    <property type="match status" value="1"/>
</dbReference>
<organism evidence="1 2">
    <name type="scientific">Acidicapsa dinghuensis</name>
    <dbReference type="NCBI Taxonomy" id="2218256"/>
    <lineage>
        <taxon>Bacteria</taxon>
        <taxon>Pseudomonadati</taxon>
        <taxon>Acidobacteriota</taxon>
        <taxon>Terriglobia</taxon>
        <taxon>Terriglobales</taxon>
        <taxon>Acidobacteriaceae</taxon>
        <taxon>Acidicapsa</taxon>
    </lineage>
</organism>
<proteinExistence type="predicted"/>
<dbReference type="EMBL" id="JBHSPH010000010">
    <property type="protein sequence ID" value="MFC5865025.1"/>
    <property type="molecule type" value="Genomic_DNA"/>
</dbReference>
<dbReference type="InterPro" id="IPR014969">
    <property type="entry name" value="DNA_S_DndE"/>
</dbReference>
<keyword evidence="2" id="KW-1185">Reference proteome</keyword>
<dbReference type="NCBIfam" id="TIGR03184">
    <property type="entry name" value="DNA_S_dndE"/>
    <property type="match status" value="1"/>
</dbReference>
<protein>
    <submittedName>
        <fullName evidence="1">DNA sulfur modification protein DndE</fullName>
    </submittedName>
</protein>
<sequence>MSLDHIRVSERAKDQLTRLKRTTGIQNWNVLCRWAFCVSIADPSLPTLTKIPADSSVEMTWKVFGGAHDEIYLGLLKERCRRDGMGTSEDILNAQFRLHLHRGIGTLAADKRMRNIADLVRRAADPQKEVD</sequence>